<proteinExistence type="predicted"/>
<sequence length="138" mass="16512">MKNIRERFIKQGIPYDNLDKEMIDLIGVLNFYLGLKTQSCCFGHKPHETPYIIFDESVTDEQILALAEITGNYTYPQIFFYKWVRGYPVKQNWKMNICLLFDEYEPKAYDLKTYWIDVVTERLVDLKYKIKEGPYESL</sequence>
<gene>
    <name evidence="1" type="ORF">Adastra197</name>
</gene>
<name>A0AAU8BD62_9CAUD</name>
<protein>
    <submittedName>
        <fullName evidence="1">Uncharacterized protein</fullName>
    </submittedName>
</protein>
<reference evidence="1" key="1">
    <citation type="submission" date="2024-05" db="EMBL/GenBank/DDBJ databases">
        <authorList>
            <person name="Herbig A.F."/>
            <person name="Pendergrass E.L."/>
        </authorList>
    </citation>
    <scope>NUCLEOTIDE SEQUENCE</scope>
</reference>
<evidence type="ECO:0000313" key="1">
    <source>
        <dbReference type="EMBL" id="XCD09742.1"/>
    </source>
</evidence>
<organism evidence="1">
    <name type="scientific">Bacillus phage Adastra</name>
    <dbReference type="NCBI Taxonomy" id="3143958"/>
    <lineage>
        <taxon>Viruses</taxon>
        <taxon>Duplodnaviria</taxon>
        <taxon>Heunggongvirae</taxon>
        <taxon>Uroviricota</taxon>
        <taxon>Caudoviricetes</taxon>
        <taxon>Herelleviridae</taxon>
        <taxon>Spounavirinae</taxon>
        <taxon>Okubovirus</taxon>
    </lineage>
</organism>
<dbReference type="EMBL" id="PP819608">
    <property type="protein sequence ID" value="XCD09742.1"/>
    <property type="molecule type" value="Genomic_DNA"/>
</dbReference>
<accession>A0AAU8BD62</accession>